<protein>
    <recommendedName>
        <fullName evidence="7">CPR type cuticle protein</fullName>
    </recommendedName>
</protein>
<dbReference type="GO" id="GO:0008010">
    <property type="term" value="F:structural constituent of chitin-based larval cuticle"/>
    <property type="evidence" value="ECO:0007669"/>
    <property type="project" value="TreeGrafter"/>
</dbReference>
<feature type="chain" id="PRO_5035187964" description="CPR type cuticle protein" evidence="4">
    <location>
        <begin position="17"/>
        <end position="229"/>
    </location>
</feature>
<feature type="region of interest" description="Disordered" evidence="3">
    <location>
        <begin position="22"/>
        <end position="45"/>
    </location>
</feature>
<feature type="compositionally biased region" description="Basic and acidic residues" evidence="3">
    <location>
        <begin position="159"/>
        <end position="168"/>
    </location>
</feature>
<name>A0A8I6RKN8_CIMLE</name>
<dbReference type="AlphaFoldDB" id="A0A8I6RKN8"/>
<evidence type="ECO:0000256" key="4">
    <source>
        <dbReference type="SAM" id="SignalP"/>
    </source>
</evidence>
<dbReference type="OMA" id="AKPQNQY"/>
<dbReference type="Proteomes" id="UP000494040">
    <property type="component" value="Unassembled WGS sequence"/>
</dbReference>
<keyword evidence="1 2" id="KW-0193">Cuticle</keyword>
<dbReference type="GO" id="GO:0062129">
    <property type="term" value="C:chitin-based extracellular matrix"/>
    <property type="evidence" value="ECO:0007669"/>
    <property type="project" value="TreeGrafter"/>
</dbReference>
<gene>
    <name evidence="5" type="primary">106665309</name>
</gene>
<evidence type="ECO:0000256" key="3">
    <source>
        <dbReference type="SAM" id="MobiDB-lite"/>
    </source>
</evidence>
<dbReference type="PROSITE" id="PS00233">
    <property type="entry name" value="CHIT_BIND_RR_1"/>
    <property type="match status" value="1"/>
</dbReference>
<dbReference type="Pfam" id="PF00379">
    <property type="entry name" value="Chitin_bind_4"/>
    <property type="match status" value="1"/>
</dbReference>
<organism evidence="5 6">
    <name type="scientific">Cimex lectularius</name>
    <name type="common">Bed bug</name>
    <name type="synonym">Acanthia lectularia</name>
    <dbReference type="NCBI Taxonomy" id="79782"/>
    <lineage>
        <taxon>Eukaryota</taxon>
        <taxon>Metazoa</taxon>
        <taxon>Ecdysozoa</taxon>
        <taxon>Arthropoda</taxon>
        <taxon>Hexapoda</taxon>
        <taxon>Insecta</taxon>
        <taxon>Pterygota</taxon>
        <taxon>Neoptera</taxon>
        <taxon>Paraneoptera</taxon>
        <taxon>Hemiptera</taxon>
        <taxon>Heteroptera</taxon>
        <taxon>Panheteroptera</taxon>
        <taxon>Cimicomorpha</taxon>
        <taxon>Cimicidae</taxon>
        <taxon>Cimex</taxon>
    </lineage>
</organism>
<evidence type="ECO:0008006" key="7">
    <source>
        <dbReference type="Google" id="ProtNLM"/>
    </source>
</evidence>
<sequence length="229" mass="25936">MRTIALTLLLCACAYGQQQAQKRQDSRPAVYQNQEYKDQEQAEDRPRYQNNFQTGYNQGFQNYENQNRNYQHDSTPVPAHLPEPRVAVTPIPIIRLNKQQSLDGSYKSSYETGNSIVAEETGFVKNLGVEGVEGLVQYGSYSYTDPDGRVITVRYTADEGGFRPEGDHLPTPPPVPAEVQKGLDIIFESIRLQAEKEASEKHAHNTQQESANYPESRDDDGSYRPEYNN</sequence>
<keyword evidence="6" id="KW-1185">Reference proteome</keyword>
<keyword evidence="4" id="KW-0732">Signal</keyword>
<accession>A0A8I6RKN8</accession>
<dbReference type="InterPro" id="IPR031311">
    <property type="entry name" value="CHIT_BIND_RR_consensus"/>
</dbReference>
<dbReference type="InterPro" id="IPR050468">
    <property type="entry name" value="Cuticle_Struct_Prot"/>
</dbReference>
<evidence type="ECO:0000313" key="5">
    <source>
        <dbReference type="EnsemblMetazoa" id="XP_014247125.1"/>
    </source>
</evidence>
<evidence type="ECO:0000256" key="2">
    <source>
        <dbReference type="PROSITE-ProRule" id="PRU00497"/>
    </source>
</evidence>
<evidence type="ECO:0000256" key="1">
    <source>
        <dbReference type="ARBA" id="ARBA00022460"/>
    </source>
</evidence>
<dbReference type="EnsemblMetazoa" id="XM_014391639.2">
    <property type="protein sequence ID" value="XP_014247125.1"/>
    <property type="gene ID" value="LOC106665309"/>
</dbReference>
<dbReference type="KEGG" id="clec:106665309"/>
<feature type="compositionally biased region" description="Basic and acidic residues" evidence="3">
    <location>
        <begin position="35"/>
        <end position="45"/>
    </location>
</feature>
<dbReference type="PANTHER" id="PTHR10380:SF109">
    <property type="entry name" value="CUTICULAR PROTEIN 49AH"/>
    <property type="match status" value="1"/>
</dbReference>
<dbReference type="PANTHER" id="PTHR10380">
    <property type="entry name" value="CUTICLE PROTEIN"/>
    <property type="match status" value="1"/>
</dbReference>
<dbReference type="PRINTS" id="PR00947">
    <property type="entry name" value="CUTICLE"/>
</dbReference>
<proteinExistence type="predicted"/>
<feature type="signal peptide" evidence="4">
    <location>
        <begin position="1"/>
        <end position="16"/>
    </location>
</feature>
<dbReference type="OrthoDB" id="7781803at2759"/>
<evidence type="ECO:0000313" key="6">
    <source>
        <dbReference type="Proteomes" id="UP000494040"/>
    </source>
</evidence>
<dbReference type="PROSITE" id="PS51155">
    <property type="entry name" value="CHIT_BIND_RR_2"/>
    <property type="match status" value="1"/>
</dbReference>
<reference evidence="5" key="1">
    <citation type="submission" date="2022-01" db="UniProtKB">
        <authorList>
            <consortium name="EnsemblMetazoa"/>
        </authorList>
    </citation>
    <scope>IDENTIFICATION</scope>
</reference>
<feature type="region of interest" description="Disordered" evidence="3">
    <location>
        <begin position="159"/>
        <end position="178"/>
    </location>
</feature>
<dbReference type="InterPro" id="IPR000618">
    <property type="entry name" value="Insect_cuticle"/>
</dbReference>
<feature type="compositionally biased region" description="Basic and acidic residues" evidence="3">
    <location>
        <begin position="194"/>
        <end position="203"/>
    </location>
</feature>
<feature type="region of interest" description="Disordered" evidence="3">
    <location>
        <begin position="194"/>
        <end position="229"/>
    </location>
</feature>